<protein>
    <submittedName>
        <fullName evidence="3">Uncharacterized protein</fullName>
    </submittedName>
</protein>
<dbReference type="AlphaFoldDB" id="E3N2T1"/>
<keyword evidence="2" id="KW-0812">Transmembrane</keyword>
<feature type="compositionally biased region" description="Pro residues" evidence="1">
    <location>
        <begin position="36"/>
        <end position="45"/>
    </location>
</feature>
<evidence type="ECO:0000313" key="3">
    <source>
        <dbReference type="EMBL" id="EFO84308.1"/>
    </source>
</evidence>
<evidence type="ECO:0000313" key="4">
    <source>
        <dbReference type="Proteomes" id="UP000008281"/>
    </source>
</evidence>
<feature type="region of interest" description="Disordered" evidence="1">
    <location>
        <begin position="1"/>
        <end position="80"/>
    </location>
</feature>
<organism evidence="4">
    <name type="scientific">Caenorhabditis remanei</name>
    <name type="common">Caenorhabditis vulgaris</name>
    <dbReference type="NCBI Taxonomy" id="31234"/>
    <lineage>
        <taxon>Eukaryota</taxon>
        <taxon>Metazoa</taxon>
        <taxon>Ecdysozoa</taxon>
        <taxon>Nematoda</taxon>
        <taxon>Chromadorea</taxon>
        <taxon>Rhabditida</taxon>
        <taxon>Rhabditina</taxon>
        <taxon>Rhabditomorpha</taxon>
        <taxon>Rhabditoidea</taxon>
        <taxon>Rhabditidae</taxon>
        <taxon>Peloderinae</taxon>
        <taxon>Caenorhabditis</taxon>
    </lineage>
</organism>
<evidence type="ECO:0000256" key="1">
    <source>
        <dbReference type="SAM" id="MobiDB-lite"/>
    </source>
</evidence>
<gene>
    <name evidence="3" type="ORF">CRE_20479</name>
</gene>
<feature type="compositionally biased region" description="Polar residues" evidence="1">
    <location>
        <begin position="58"/>
        <end position="79"/>
    </location>
</feature>
<evidence type="ECO:0000256" key="2">
    <source>
        <dbReference type="SAM" id="Phobius"/>
    </source>
</evidence>
<name>E3N2T1_CAERE</name>
<keyword evidence="2" id="KW-1133">Transmembrane helix</keyword>
<dbReference type="HOGENOM" id="CLU_1807965_0_0_1"/>
<dbReference type="CTD" id="9806906"/>
<dbReference type="Proteomes" id="UP000008281">
    <property type="component" value="Unassembled WGS sequence"/>
</dbReference>
<dbReference type="OMA" id="MESTHHD"/>
<accession>E3N2T1</accession>
<keyword evidence="2" id="KW-0472">Membrane</keyword>
<dbReference type="RefSeq" id="XP_003097266.2">
    <property type="nucleotide sequence ID" value="XM_003097218.2"/>
</dbReference>
<dbReference type="KEGG" id="crq:GCK72_003721"/>
<reference evidence="3" key="1">
    <citation type="submission" date="2007-07" db="EMBL/GenBank/DDBJ databases">
        <title>PCAP assembly of the Caenorhabditis remanei genome.</title>
        <authorList>
            <consortium name="The Caenorhabditis remanei Sequencing Consortium"/>
            <person name="Wilson R.K."/>
        </authorList>
    </citation>
    <scope>NUCLEOTIDE SEQUENCE [LARGE SCALE GENOMIC DNA]</scope>
    <source>
        <strain evidence="3">PB4641</strain>
    </source>
</reference>
<feature type="transmembrane region" description="Helical" evidence="2">
    <location>
        <begin position="102"/>
        <end position="124"/>
    </location>
</feature>
<sequence length="148" mass="15384">MADGGYEVMGPAHGPLAPAPVGPPVPKGQKITVAPPSAPPLPPTIRNPKRSEKEADSTLMSSLDPKTSRTSVLSSTMGDTSRLESVDSGAVAVTQRPSSLDIACFSTVIFITILVISTAIPVILTGTGSADIEYFKTKLSQLETDDYG</sequence>
<proteinExistence type="predicted"/>
<dbReference type="FunCoup" id="E3N2T1">
    <property type="interactions" value="325"/>
</dbReference>
<dbReference type="EMBL" id="DS268515">
    <property type="protein sequence ID" value="EFO84308.1"/>
    <property type="molecule type" value="Genomic_DNA"/>
</dbReference>
<dbReference type="GeneID" id="9806906"/>
<dbReference type="eggNOG" id="KOG3587">
    <property type="taxonomic scope" value="Eukaryota"/>
</dbReference>
<keyword evidence="4" id="KW-1185">Reference proteome</keyword>
<feature type="compositionally biased region" description="Pro residues" evidence="1">
    <location>
        <begin position="17"/>
        <end position="26"/>
    </location>
</feature>